<dbReference type="Gene3D" id="3.20.120.10">
    <property type="entry name" value="Hydrophobin"/>
    <property type="match status" value="1"/>
</dbReference>
<evidence type="ECO:0000256" key="1">
    <source>
        <dbReference type="ARBA" id="ARBA00009576"/>
    </source>
</evidence>
<gene>
    <name evidence="4" type="ORF">P153DRAFT_375029</name>
</gene>
<evidence type="ECO:0000256" key="3">
    <source>
        <dbReference type="SAM" id="SignalP"/>
    </source>
</evidence>
<dbReference type="InterPro" id="IPR036686">
    <property type="entry name" value="Class_II_Hydrophobin_sf"/>
</dbReference>
<dbReference type="AlphaFoldDB" id="A0A6A6AE77"/>
<dbReference type="Proteomes" id="UP000799771">
    <property type="component" value="Unassembled WGS sequence"/>
</dbReference>
<evidence type="ECO:0000256" key="2">
    <source>
        <dbReference type="ARBA" id="ARBA00023157"/>
    </source>
</evidence>
<dbReference type="OrthoDB" id="4500971at2759"/>
<dbReference type="PANTHER" id="PTHR42341">
    <property type="entry name" value="HYDROPHOBIN"/>
    <property type="match status" value="1"/>
</dbReference>
<dbReference type="EMBL" id="ML977504">
    <property type="protein sequence ID" value="KAF2130232.1"/>
    <property type="molecule type" value="Genomic_DNA"/>
</dbReference>
<proteinExistence type="inferred from homology"/>
<name>A0A6A6AE77_9PLEO</name>
<reference evidence="4" key="1">
    <citation type="journal article" date="2020" name="Stud. Mycol.">
        <title>101 Dothideomycetes genomes: a test case for predicting lifestyles and emergence of pathogens.</title>
        <authorList>
            <person name="Haridas S."/>
            <person name="Albert R."/>
            <person name="Binder M."/>
            <person name="Bloem J."/>
            <person name="Labutti K."/>
            <person name="Salamov A."/>
            <person name="Andreopoulos B."/>
            <person name="Baker S."/>
            <person name="Barry K."/>
            <person name="Bills G."/>
            <person name="Bluhm B."/>
            <person name="Cannon C."/>
            <person name="Castanera R."/>
            <person name="Culley D."/>
            <person name="Daum C."/>
            <person name="Ezra D."/>
            <person name="Gonzalez J."/>
            <person name="Henrissat B."/>
            <person name="Kuo A."/>
            <person name="Liang C."/>
            <person name="Lipzen A."/>
            <person name="Lutzoni F."/>
            <person name="Magnuson J."/>
            <person name="Mondo S."/>
            <person name="Nolan M."/>
            <person name="Ohm R."/>
            <person name="Pangilinan J."/>
            <person name="Park H.-J."/>
            <person name="Ramirez L."/>
            <person name="Alfaro M."/>
            <person name="Sun H."/>
            <person name="Tritt A."/>
            <person name="Yoshinaga Y."/>
            <person name="Zwiers L.-H."/>
            <person name="Turgeon B."/>
            <person name="Goodwin S."/>
            <person name="Spatafora J."/>
            <person name="Crous P."/>
            <person name="Grigoriev I."/>
        </authorList>
    </citation>
    <scope>NUCLEOTIDE SEQUENCE</scope>
    <source>
        <strain evidence="4">CBS 119687</strain>
    </source>
</reference>
<feature type="signal peptide" evidence="3">
    <location>
        <begin position="1"/>
        <end position="16"/>
    </location>
</feature>
<dbReference type="GeneID" id="54409987"/>
<dbReference type="SUPFAM" id="SSF101751">
    <property type="entry name" value="Hydrophobin II, HfbII"/>
    <property type="match status" value="1"/>
</dbReference>
<keyword evidence="2" id="KW-1015">Disulfide bond</keyword>
<comment type="similarity">
    <text evidence="1">Belongs to the cerato-ulmin hydrophobin family.</text>
</comment>
<evidence type="ECO:0008006" key="6">
    <source>
        <dbReference type="Google" id="ProtNLM"/>
    </source>
</evidence>
<sequence>MKFTLALATLLSVTSAVAVTRRHPATLSKRQSSVCGGIATPTCCQLDVLGAANLDCESAGDVATTAEFEALCAESGTSAQCCILPVGADALLCTGA</sequence>
<dbReference type="RefSeq" id="XP_033524619.1">
    <property type="nucleotide sequence ID" value="XM_033669555.1"/>
</dbReference>
<accession>A0A6A6AE77</accession>
<dbReference type="GO" id="GO:0005576">
    <property type="term" value="C:extracellular region"/>
    <property type="evidence" value="ECO:0007669"/>
    <property type="project" value="InterPro"/>
</dbReference>
<keyword evidence="5" id="KW-1185">Reference proteome</keyword>
<feature type="chain" id="PRO_5025674466" description="Hydrophobin" evidence="3">
    <location>
        <begin position="17"/>
        <end position="96"/>
    </location>
</feature>
<dbReference type="Pfam" id="PF06766">
    <property type="entry name" value="Hydrophobin_2"/>
    <property type="match status" value="1"/>
</dbReference>
<evidence type="ECO:0000313" key="4">
    <source>
        <dbReference type="EMBL" id="KAF2130232.1"/>
    </source>
</evidence>
<dbReference type="PANTHER" id="PTHR42341:SF2">
    <property type="entry name" value="HYDROPHOBIN"/>
    <property type="match status" value="1"/>
</dbReference>
<dbReference type="InterPro" id="IPR010636">
    <property type="entry name" value="Class_II_hydrophobin"/>
</dbReference>
<dbReference type="CDD" id="cd23508">
    <property type="entry name" value="hydrophobin_II"/>
    <property type="match status" value="1"/>
</dbReference>
<protein>
    <recommendedName>
        <fullName evidence="6">Hydrophobin</fullName>
    </recommendedName>
</protein>
<organism evidence="4 5">
    <name type="scientific">Dothidotthia symphoricarpi CBS 119687</name>
    <dbReference type="NCBI Taxonomy" id="1392245"/>
    <lineage>
        <taxon>Eukaryota</taxon>
        <taxon>Fungi</taxon>
        <taxon>Dikarya</taxon>
        <taxon>Ascomycota</taxon>
        <taxon>Pezizomycotina</taxon>
        <taxon>Dothideomycetes</taxon>
        <taxon>Pleosporomycetidae</taxon>
        <taxon>Pleosporales</taxon>
        <taxon>Dothidotthiaceae</taxon>
        <taxon>Dothidotthia</taxon>
    </lineage>
</organism>
<evidence type="ECO:0000313" key="5">
    <source>
        <dbReference type="Proteomes" id="UP000799771"/>
    </source>
</evidence>
<keyword evidence="3" id="KW-0732">Signal</keyword>